<dbReference type="STRING" id="763406.A0A1E3NIJ8"/>
<feature type="transmembrane region" description="Helical" evidence="11">
    <location>
        <begin position="87"/>
        <end position="104"/>
    </location>
</feature>
<feature type="transmembrane region" description="Helical" evidence="11">
    <location>
        <begin position="353"/>
        <end position="373"/>
    </location>
</feature>
<dbReference type="Proteomes" id="UP000094455">
    <property type="component" value="Unassembled WGS sequence"/>
</dbReference>
<evidence type="ECO:0000256" key="5">
    <source>
        <dbReference type="ARBA" id="ARBA00022692"/>
    </source>
</evidence>
<sequence>MPPKKSKSKKNAIASSSVVHRQVKHKTTALDYDYDTQVESVTSEADQKPAPPISAPPKNIEEVGDIKSGIVSYYMALVDVSINTRHVFQIFMLFFLTNLIYLHFKTQEDDGSTDAMEKMITASCIVLAALLECCAVLNSRFRQFESGKTKVKPLLLDFNYVYSVFFPLAVCLTKASDKLVLVSCCVVQIAYMNVFVRCLISYVILFQFGDGDSFNGKSLILPLASCFFYEAIHKFVGSEIEFSEKSFLSVILAMGSFLISYNDSNLTLFIMRNLYLSFIIGIILASPILDLYKSQTERTLKYTWLLGIYILFFSAGLIISDKLLLPSLGKFHLNWLIEFVSASEQRSRIFKQWLIASSILVPGIFVIFSKVNVSMSLKRKIWHFVLLMLLAKPMIVEPELVSIALFGILGILIILEIVRANDLPPFGGTLRRLFSTFQDTKDNEGQFVLSYIYLVLGASLPLWVNNVDSLQESTYMGLLTLGLGDSIASIVGSRFGRHTWPETNKTIEGSVAMVVGMMGGYALLDFLFQACSVQDKIVVLSWTNRFMCAVLCALFEGIVDVNDNLFLPVFGYLVEELLMFFN</sequence>
<feature type="transmembrane region" description="Helical" evidence="11">
    <location>
        <begin position="476"/>
        <end position="495"/>
    </location>
</feature>
<keyword evidence="13" id="KW-1185">Reference proteome</keyword>
<gene>
    <name evidence="12" type="ORF">PICMEDRAFT_167393</name>
</gene>
<keyword evidence="4" id="KW-0808">Transferase</keyword>
<evidence type="ECO:0000256" key="11">
    <source>
        <dbReference type="SAM" id="Phobius"/>
    </source>
</evidence>
<feature type="compositionally biased region" description="Basic residues" evidence="10">
    <location>
        <begin position="1"/>
        <end position="10"/>
    </location>
</feature>
<feature type="transmembrane region" description="Helical" evidence="11">
    <location>
        <begin position="447"/>
        <end position="464"/>
    </location>
</feature>
<feature type="region of interest" description="Disordered" evidence="10">
    <location>
        <begin position="1"/>
        <end position="20"/>
    </location>
</feature>
<keyword evidence="5 11" id="KW-0812">Transmembrane</keyword>
<dbReference type="OrthoDB" id="377083at2759"/>
<evidence type="ECO:0000256" key="7">
    <source>
        <dbReference type="ARBA" id="ARBA00022824"/>
    </source>
</evidence>
<dbReference type="GeneID" id="30178011"/>
<dbReference type="EMBL" id="KV454005">
    <property type="protein sequence ID" value="ODQ45173.1"/>
    <property type="molecule type" value="Genomic_DNA"/>
</dbReference>
<evidence type="ECO:0000313" key="12">
    <source>
        <dbReference type="EMBL" id="ODQ45173.1"/>
    </source>
</evidence>
<dbReference type="PANTHER" id="PTHR13205">
    <property type="entry name" value="TRANSMEMBRANE PROTEIN 15-RELATED"/>
    <property type="match status" value="1"/>
</dbReference>
<evidence type="ECO:0000256" key="6">
    <source>
        <dbReference type="ARBA" id="ARBA00022777"/>
    </source>
</evidence>
<dbReference type="AlphaFoldDB" id="A0A1E3NIJ8"/>
<dbReference type="EC" id="2.7.1.108" evidence="3"/>
<proteinExistence type="inferred from homology"/>
<keyword evidence="9 11" id="KW-0472">Membrane</keyword>
<feature type="transmembrane region" description="Helical" evidence="11">
    <location>
        <begin position="274"/>
        <end position="292"/>
    </location>
</feature>
<dbReference type="InterPro" id="IPR032974">
    <property type="entry name" value="Polypren_kinase"/>
</dbReference>
<feature type="transmembrane region" description="Helical" evidence="11">
    <location>
        <begin position="304"/>
        <end position="325"/>
    </location>
</feature>
<evidence type="ECO:0000313" key="13">
    <source>
        <dbReference type="Proteomes" id="UP000094455"/>
    </source>
</evidence>
<evidence type="ECO:0000256" key="3">
    <source>
        <dbReference type="ARBA" id="ARBA00012132"/>
    </source>
</evidence>
<evidence type="ECO:0000256" key="4">
    <source>
        <dbReference type="ARBA" id="ARBA00022679"/>
    </source>
</evidence>
<protein>
    <recommendedName>
        <fullName evidence="3">dolichol kinase</fullName>
        <ecNumber evidence="3">2.7.1.108</ecNumber>
    </recommendedName>
</protein>
<dbReference type="PANTHER" id="PTHR13205:SF15">
    <property type="entry name" value="DOLICHOL KINASE"/>
    <property type="match status" value="1"/>
</dbReference>
<feature type="transmembrane region" description="Helical" evidence="11">
    <location>
        <begin position="507"/>
        <end position="528"/>
    </location>
</feature>
<accession>A0A1E3NIJ8</accession>
<evidence type="ECO:0000256" key="9">
    <source>
        <dbReference type="ARBA" id="ARBA00023136"/>
    </source>
</evidence>
<comment type="similarity">
    <text evidence="2">Belongs to the polyprenol kinase family.</text>
</comment>
<evidence type="ECO:0000256" key="1">
    <source>
        <dbReference type="ARBA" id="ARBA00004477"/>
    </source>
</evidence>
<feature type="transmembrane region" description="Helical" evidence="11">
    <location>
        <begin position="537"/>
        <end position="559"/>
    </location>
</feature>
<feature type="transmembrane region" description="Helical" evidence="11">
    <location>
        <begin position="179"/>
        <end position="208"/>
    </location>
</feature>
<organism evidence="12 13">
    <name type="scientific">Pichia membranifaciens NRRL Y-2026</name>
    <dbReference type="NCBI Taxonomy" id="763406"/>
    <lineage>
        <taxon>Eukaryota</taxon>
        <taxon>Fungi</taxon>
        <taxon>Dikarya</taxon>
        <taxon>Ascomycota</taxon>
        <taxon>Saccharomycotina</taxon>
        <taxon>Pichiomycetes</taxon>
        <taxon>Pichiales</taxon>
        <taxon>Pichiaceae</taxon>
        <taxon>Pichia</taxon>
    </lineage>
</organism>
<dbReference type="GO" id="GO:0043048">
    <property type="term" value="P:dolichyl monophosphate biosynthetic process"/>
    <property type="evidence" value="ECO:0007669"/>
    <property type="project" value="TreeGrafter"/>
</dbReference>
<keyword evidence="6" id="KW-0418">Kinase</keyword>
<reference evidence="12 13" key="1">
    <citation type="journal article" date="2016" name="Proc. Natl. Acad. Sci. U.S.A.">
        <title>Comparative genomics of biotechnologically important yeasts.</title>
        <authorList>
            <person name="Riley R."/>
            <person name="Haridas S."/>
            <person name="Wolfe K.H."/>
            <person name="Lopes M.R."/>
            <person name="Hittinger C.T."/>
            <person name="Goeker M."/>
            <person name="Salamov A.A."/>
            <person name="Wisecaver J.H."/>
            <person name="Long T.M."/>
            <person name="Calvey C.H."/>
            <person name="Aerts A.L."/>
            <person name="Barry K.W."/>
            <person name="Choi C."/>
            <person name="Clum A."/>
            <person name="Coughlan A.Y."/>
            <person name="Deshpande S."/>
            <person name="Douglass A.P."/>
            <person name="Hanson S.J."/>
            <person name="Klenk H.-P."/>
            <person name="LaButti K.M."/>
            <person name="Lapidus A."/>
            <person name="Lindquist E.A."/>
            <person name="Lipzen A.M."/>
            <person name="Meier-Kolthoff J.P."/>
            <person name="Ohm R.A."/>
            <person name="Otillar R.P."/>
            <person name="Pangilinan J.L."/>
            <person name="Peng Y."/>
            <person name="Rokas A."/>
            <person name="Rosa C.A."/>
            <person name="Scheuner C."/>
            <person name="Sibirny A.A."/>
            <person name="Slot J.C."/>
            <person name="Stielow J.B."/>
            <person name="Sun H."/>
            <person name="Kurtzman C.P."/>
            <person name="Blackwell M."/>
            <person name="Grigoriev I.V."/>
            <person name="Jeffries T.W."/>
        </authorList>
    </citation>
    <scope>NUCLEOTIDE SEQUENCE [LARGE SCALE GENOMIC DNA]</scope>
    <source>
        <strain evidence="12 13">NRRL Y-2026</strain>
    </source>
</reference>
<feature type="transmembrane region" description="Helical" evidence="11">
    <location>
        <begin position="394"/>
        <end position="415"/>
    </location>
</feature>
<evidence type="ECO:0000256" key="10">
    <source>
        <dbReference type="SAM" id="MobiDB-lite"/>
    </source>
</evidence>
<keyword evidence="8 11" id="KW-1133">Transmembrane helix</keyword>
<evidence type="ECO:0000256" key="2">
    <source>
        <dbReference type="ARBA" id="ARBA00010794"/>
    </source>
</evidence>
<evidence type="ECO:0000256" key="8">
    <source>
        <dbReference type="ARBA" id="ARBA00022989"/>
    </source>
</evidence>
<feature type="transmembrane region" description="Helical" evidence="11">
    <location>
        <begin position="119"/>
        <end position="138"/>
    </location>
</feature>
<name>A0A1E3NIJ8_9ASCO</name>
<comment type="subcellular location">
    <subcellularLocation>
        <location evidence="1">Endoplasmic reticulum membrane</location>
        <topology evidence="1">Multi-pass membrane protein</topology>
    </subcellularLocation>
</comment>
<dbReference type="GO" id="GO:0005789">
    <property type="term" value="C:endoplasmic reticulum membrane"/>
    <property type="evidence" value="ECO:0007669"/>
    <property type="project" value="UniProtKB-SubCell"/>
</dbReference>
<dbReference type="RefSeq" id="XP_019016286.1">
    <property type="nucleotide sequence ID" value="XM_019161324.1"/>
</dbReference>
<dbReference type="GO" id="GO:0004168">
    <property type="term" value="F:dolichol kinase activity"/>
    <property type="evidence" value="ECO:0007669"/>
    <property type="project" value="UniProtKB-EC"/>
</dbReference>
<keyword evidence="7" id="KW-0256">Endoplasmic reticulum</keyword>